<dbReference type="Gene3D" id="1.10.10.10">
    <property type="entry name" value="Winged helix-like DNA-binding domain superfamily/Winged helix DNA-binding domain"/>
    <property type="match status" value="1"/>
</dbReference>
<keyword evidence="3" id="KW-0805">Transcription regulation</keyword>
<gene>
    <name evidence="7" type="ORF">E7681_08585</name>
</gene>
<dbReference type="InterPro" id="IPR051446">
    <property type="entry name" value="HTH_trans_reg/aminotransferase"/>
</dbReference>
<comment type="caution">
    <text evidence="7">The sequence shown here is derived from an EMBL/GenBank/DDBJ whole genome shotgun (WGS) entry which is preliminary data.</text>
</comment>
<dbReference type="GO" id="GO:0008483">
    <property type="term" value="F:transaminase activity"/>
    <property type="evidence" value="ECO:0007669"/>
    <property type="project" value="UniProtKB-KW"/>
</dbReference>
<dbReference type="RefSeq" id="WP_136338854.1">
    <property type="nucleotide sequence ID" value="NZ_SSMD01000003.1"/>
</dbReference>
<accession>A0A4S3MA89</accession>
<protein>
    <submittedName>
        <fullName evidence="7">PLP-dependent aminotransferase family protein</fullName>
    </submittedName>
</protein>
<dbReference type="SMART" id="SM00345">
    <property type="entry name" value="HTH_GNTR"/>
    <property type="match status" value="1"/>
</dbReference>
<evidence type="ECO:0000256" key="3">
    <source>
        <dbReference type="ARBA" id="ARBA00023015"/>
    </source>
</evidence>
<dbReference type="InterPro" id="IPR004839">
    <property type="entry name" value="Aminotransferase_I/II_large"/>
</dbReference>
<evidence type="ECO:0000259" key="6">
    <source>
        <dbReference type="PROSITE" id="PS50949"/>
    </source>
</evidence>
<keyword evidence="4" id="KW-0238">DNA-binding</keyword>
<organism evidence="7 8">
    <name type="scientific">Thalassobius vesicularis</name>
    <dbReference type="NCBI Taxonomy" id="1294297"/>
    <lineage>
        <taxon>Bacteria</taxon>
        <taxon>Pseudomonadati</taxon>
        <taxon>Pseudomonadota</taxon>
        <taxon>Alphaproteobacteria</taxon>
        <taxon>Rhodobacterales</taxon>
        <taxon>Roseobacteraceae</taxon>
        <taxon>Thalassovita</taxon>
    </lineage>
</organism>
<dbReference type="GO" id="GO:0003700">
    <property type="term" value="F:DNA-binding transcription factor activity"/>
    <property type="evidence" value="ECO:0007669"/>
    <property type="project" value="InterPro"/>
</dbReference>
<evidence type="ECO:0000256" key="2">
    <source>
        <dbReference type="ARBA" id="ARBA00022898"/>
    </source>
</evidence>
<dbReference type="SUPFAM" id="SSF46785">
    <property type="entry name" value="Winged helix' DNA-binding domain"/>
    <property type="match status" value="1"/>
</dbReference>
<evidence type="ECO:0000256" key="5">
    <source>
        <dbReference type="ARBA" id="ARBA00023163"/>
    </source>
</evidence>
<dbReference type="PROSITE" id="PS50949">
    <property type="entry name" value="HTH_GNTR"/>
    <property type="match status" value="1"/>
</dbReference>
<evidence type="ECO:0000256" key="1">
    <source>
        <dbReference type="ARBA" id="ARBA00005384"/>
    </source>
</evidence>
<sequence>MGTNWVPDLSEAGRSKYKALADGIRAAVAEGKLTSGTQLPPVRELAYQLSVTPGTVARAYSVLTEEGVLQAGVGRGTFVAEGGAPVDEAVSWPRVLNLRSPLLPDVGQSLLLRDAMRKVADTMPGPEFMNYPDRRQDLPLRRALRRWMADLPIGNFTAEDIVLTHGAQNALMLVLQTVLQGPDPAVAVESLTYPGFRRAAELCRARVVGIPCDDEGPIVAALEQAVREQGVQIFCTSSEVNNPTVRHTSSARRREIAALAQRLGLHVLDDDCYAIGPHKDESYYSLLPELGWYVSSTSKSLTPALRVGYVVAPRPRVADLVRTATFSYFGLSRPLTEIALEFLTDHRMLSVAAKVRARMNELVRLTVNHLGGHQVAWHEDVPFLWVALPFGWRAAQFARAAEGQGVMLKGAEEFVLRDARAPHMIRIAVNAQVDTARYEAGIIQVRQLLDNPREEFTV</sequence>
<keyword evidence="7" id="KW-0808">Transferase</keyword>
<dbReference type="PANTHER" id="PTHR46577:SF1">
    <property type="entry name" value="HTH-TYPE TRANSCRIPTIONAL REGULATORY PROTEIN GABR"/>
    <property type="match status" value="1"/>
</dbReference>
<name>A0A4S3MA89_9RHOB</name>
<dbReference type="CDD" id="cd07377">
    <property type="entry name" value="WHTH_GntR"/>
    <property type="match status" value="1"/>
</dbReference>
<dbReference type="Pfam" id="PF00392">
    <property type="entry name" value="GntR"/>
    <property type="match status" value="1"/>
</dbReference>
<dbReference type="CDD" id="cd00609">
    <property type="entry name" value="AAT_like"/>
    <property type="match status" value="1"/>
</dbReference>
<proteinExistence type="inferred from homology"/>
<dbReference type="Proteomes" id="UP000306113">
    <property type="component" value="Unassembled WGS sequence"/>
</dbReference>
<evidence type="ECO:0000313" key="8">
    <source>
        <dbReference type="Proteomes" id="UP000306113"/>
    </source>
</evidence>
<dbReference type="Gene3D" id="3.40.640.10">
    <property type="entry name" value="Type I PLP-dependent aspartate aminotransferase-like (Major domain)"/>
    <property type="match status" value="1"/>
</dbReference>
<dbReference type="Pfam" id="PF00155">
    <property type="entry name" value="Aminotran_1_2"/>
    <property type="match status" value="1"/>
</dbReference>
<dbReference type="SUPFAM" id="SSF53383">
    <property type="entry name" value="PLP-dependent transferases"/>
    <property type="match status" value="1"/>
</dbReference>
<dbReference type="GO" id="GO:0003677">
    <property type="term" value="F:DNA binding"/>
    <property type="evidence" value="ECO:0007669"/>
    <property type="project" value="UniProtKB-KW"/>
</dbReference>
<dbReference type="InterPro" id="IPR015421">
    <property type="entry name" value="PyrdxlP-dep_Trfase_major"/>
</dbReference>
<keyword evidence="5" id="KW-0804">Transcription</keyword>
<keyword evidence="7" id="KW-0032">Aminotransferase</keyword>
<dbReference type="InterPro" id="IPR015424">
    <property type="entry name" value="PyrdxlP-dep_Trfase"/>
</dbReference>
<evidence type="ECO:0000256" key="4">
    <source>
        <dbReference type="ARBA" id="ARBA00023125"/>
    </source>
</evidence>
<reference evidence="7 8" key="1">
    <citation type="submission" date="2019-04" db="EMBL/GenBank/DDBJ databases">
        <title>Draft genome sequence of Youngimonas vesicularis.</title>
        <authorList>
            <person name="Hameed A."/>
        </authorList>
    </citation>
    <scope>NUCLEOTIDE SEQUENCE [LARGE SCALE GENOMIC DNA]</scope>
    <source>
        <strain evidence="7 8">CC-AMW-E</strain>
    </source>
</reference>
<keyword evidence="2" id="KW-0663">Pyridoxal phosphate</keyword>
<dbReference type="EMBL" id="SSMD01000003">
    <property type="protein sequence ID" value="THD74998.1"/>
    <property type="molecule type" value="Genomic_DNA"/>
</dbReference>
<feature type="domain" description="HTH gntR-type" evidence="6">
    <location>
        <begin position="14"/>
        <end position="82"/>
    </location>
</feature>
<dbReference type="InterPro" id="IPR000524">
    <property type="entry name" value="Tscrpt_reg_HTH_GntR"/>
</dbReference>
<dbReference type="AlphaFoldDB" id="A0A4S3MA89"/>
<dbReference type="InterPro" id="IPR036390">
    <property type="entry name" value="WH_DNA-bd_sf"/>
</dbReference>
<dbReference type="PANTHER" id="PTHR46577">
    <property type="entry name" value="HTH-TYPE TRANSCRIPTIONAL REGULATORY PROTEIN GABR"/>
    <property type="match status" value="1"/>
</dbReference>
<comment type="similarity">
    <text evidence="1">In the C-terminal section; belongs to the class-I pyridoxal-phosphate-dependent aminotransferase family.</text>
</comment>
<dbReference type="GO" id="GO:0030170">
    <property type="term" value="F:pyridoxal phosphate binding"/>
    <property type="evidence" value="ECO:0007669"/>
    <property type="project" value="InterPro"/>
</dbReference>
<dbReference type="InterPro" id="IPR036388">
    <property type="entry name" value="WH-like_DNA-bd_sf"/>
</dbReference>
<keyword evidence="8" id="KW-1185">Reference proteome</keyword>
<evidence type="ECO:0000313" key="7">
    <source>
        <dbReference type="EMBL" id="THD74998.1"/>
    </source>
</evidence>
<dbReference type="OrthoDB" id="9804020at2"/>